<evidence type="ECO:0000256" key="1">
    <source>
        <dbReference type="ARBA" id="ARBA00010333"/>
    </source>
</evidence>
<dbReference type="KEGG" id="lar:lam_979"/>
<dbReference type="Proteomes" id="UP000017862">
    <property type="component" value="Chromosome"/>
</dbReference>
<keyword evidence="4" id="KW-0472">Membrane</keyword>
<keyword evidence="4" id="KW-1133">Transmembrane helix</keyword>
<feature type="domain" description="Solute-binding protein family 3/N-terminal" evidence="5">
    <location>
        <begin position="37"/>
        <end position="266"/>
    </location>
</feature>
<dbReference type="Gene3D" id="3.40.190.10">
    <property type="entry name" value="Periplasmic binding protein-like II"/>
    <property type="match status" value="2"/>
</dbReference>
<dbReference type="eggNOG" id="COG0834">
    <property type="taxonomic scope" value="Bacteria"/>
</dbReference>
<dbReference type="PANTHER" id="PTHR30085:SF7">
    <property type="entry name" value="AMINO-ACID ABC TRANSPORTER-BINDING PROTEIN YHDW-RELATED"/>
    <property type="match status" value="1"/>
</dbReference>
<evidence type="ECO:0000256" key="3">
    <source>
        <dbReference type="ARBA" id="ARBA00022729"/>
    </source>
</evidence>
<dbReference type="GO" id="GO:0006865">
    <property type="term" value="P:amino acid transport"/>
    <property type="evidence" value="ECO:0007669"/>
    <property type="project" value="TreeGrafter"/>
</dbReference>
<evidence type="ECO:0000256" key="2">
    <source>
        <dbReference type="ARBA" id="ARBA00022448"/>
    </source>
</evidence>
<gene>
    <name evidence="6" type="primary">artI</name>
    <name evidence="6" type="ORF">lam_979</name>
</gene>
<evidence type="ECO:0000313" key="6">
    <source>
        <dbReference type="EMBL" id="AHA28309.1"/>
    </source>
</evidence>
<keyword evidence="2" id="KW-0813">Transport</keyword>
<evidence type="ECO:0000256" key="4">
    <source>
        <dbReference type="SAM" id="Phobius"/>
    </source>
</evidence>
<dbReference type="HOGENOM" id="CLU_019602_3_2_5"/>
<dbReference type="SMART" id="SM00062">
    <property type="entry name" value="PBPb"/>
    <property type="match status" value="1"/>
</dbReference>
<keyword evidence="4" id="KW-0812">Transmembrane</keyword>
<organism evidence="6 7">
    <name type="scientific">Candidatus Liberibacter americanus str. Sao Paulo</name>
    <dbReference type="NCBI Taxonomy" id="1261131"/>
    <lineage>
        <taxon>Bacteria</taxon>
        <taxon>Pseudomonadati</taxon>
        <taxon>Pseudomonadota</taxon>
        <taxon>Alphaproteobacteria</taxon>
        <taxon>Hyphomicrobiales</taxon>
        <taxon>Rhizobiaceae</taxon>
        <taxon>Liberibacter</taxon>
    </lineage>
</organism>
<dbReference type="RefSeq" id="WP_007556549.1">
    <property type="nucleotide sequence ID" value="NC_022793.1"/>
</dbReference>
<dbReference type="InterPro" id="IPR051455">
    <property type="entry name" value="Bact_solute-bind_prot3"/>
</dbReference>
<evidence type="ECO:0000313" key="7">
    <source>
        <dbReference type="Proteomes" id="UP000017862"/>
    </source>
</evidence>
<feature type="transmembrane region" description="Helical" evidence="4">
    <location>
        <begin position="6"/>
        <end position="24"/>
    </location>
</feature>
<accession>U6B6A7</accession>
<keyword evidence="3" id="KW-0732">Signal</keyword>
<dbReference type="EMBL" id="CP006604">
    <property type="protein sequence ID" value="AHA28309.1"/>
    <property type="molecule type" value="Genomic_DNA"/>
</dbReference>
<dbReference type="PATRIC" id="fig|1261131.3.peg.938"/>
<dbReference type="AlphaFoldDB" id="U6B6A7"/>
<reference evidence="6 7" key="1">
    <citation type="journal article" date="2014" name="Mol. Plant Microbe Interact.">
        <title>The complete genome sequence of Candidatus Liberibacter americanus, associated with citrus Huanglongbing.</title>
        <authorList>
            <person name="Wulff N.A."/>
            <person name="Zhang S."/>
            <person name="Setubal J.C."/>
            <person name="Almeida N.F."/>
            <person name="Martins E.C."/>
            <person name="Harakava R."/>
            <person name="Kumar D."/>
            <person name="Rangel L.T."/>
            <person name="Foissac X."/>
            <person name="Bove J."/>
            <person name="Gabriel D.W."/>
        </authorList>
    </citation>
    <scope>NUCLEOTIDE SEQUENCE [LARGE SCALE GENOMIC DNA]</scope>
    <source>
        <strain evidence="6 7">Sao Paulo</strain>
    </source>
</reference>
<dbReference type="STRING" id="1261131.lam_979"/>
<dbReference type="Pfam" id="PF00497">
    <property type="entry name" value="SBP_bac_3"/>
    <property type="match status" value="1"/>
</dbReference>
<dbReference type="InterPro" id="IPR001638">
    <property type="entry name" value="Solute-binding_3/MltF_N"/>
</dbReference>
<dbReference type="PANTHER" id="PTHR30085">
    <property type="entry name" value="AMINO ACID ABC TRANSPORTER PERMEASE"/>
    <property type="match status" value="1"/>
</dbReference>
<name>U6B6A7_9HYPH</name>
<comment type="similarity">
    <text evidence="1">Belongs to the bacterial solute-binding protein 3 family.</text>
</comment>
<proteinExistence type="inferred from homology"/>
<keyword evidence="7" id="KW-1185">Reference proteome</keyword>
<dbReference type="CDD" id="cd13692">
    <property type="entry name" value="PBP2_BztA"/>
    <property type="match status" value="1"/>
</dbReference>
<protein>
    <submittedName>
        <fullName evidence="6">ABC-type amino acid transport system, periplasmic component</fullName>
    </submittedName>
</protein>
<evidence type="ECO:0000259" key="5">
    <source>
        <dbReference type="SMART" id="SM00062"/>
    </source>
</evidence>
<dbReference type="SUPFAM" id="SSF53850">
    <property type="entry name" value="Periplasmic binding protein-like II"/>
    <property type="match status" value="1"/>
</dbReference>
<sequence>MYNCRFFFTGIIFLINLYFISFNAQANILKEVQSRGFLNCGINTGLVGFSEMNANGQWNGFDVDFCKAISATIFDDVDKVKYIPLNATDRFITLQSKQIDILSRNTGWTLTRETTLGLAFRPITYFDGQGFMMRKKPNISSSLQLSGAAICVQAGTTTEITLSDYFRTNKMKYHPIVFERVEEINAAYLSNRCDVYTGDKSALYTLRLSTSDPSEHIILPETISKEPLGPVIIQGDSVWNNVVSWTHYALVNAEELGITKENVENMRNSNSPDIKRFLGTDGNKIGSSLGLTNDWAYRIIRHMGNYREIFDRNLGKNSILKIPHGYNALWSNGGIMYAPPIR</sequence>